<gene>
    <name evidence="1" type="ORF">S03H2_30982</name>
</gene>
<name>X1I207_9ZZZZ</name>
<feature type="non-terminal residue" evidence="1">
    <location>
        <position position="1"/>
    </location>
</feature>
<accession>X1I207</accession>
<reference evidence="1" key="1">
    <citation type="journal article" date="2014" name="Front. Microbiol.">
        <title>High frequency of phylogenetically diverse reductive dehalogenase-homologous genes in deep subseafloor sedimentary metagenomes.</title>
        <authorList>
            <person name="Kawai M."/>
            <person name="Futagami T."/>
            <person name="Toyoda A."/>
            <person name="Takaki Y."/>
            <person name="Nishi S."/>
            <person name="Hori S."/>
            <person name="Arai W."/>
            <person name="Tsubouchi T."/>
            <person name="Morono Y."/>
            <person name="Uchiyama I."/>
            <person name="Ito T."/>
            <person name="Fujiyama A."/>
            <person name="Inagaki F."/>
            <person name="Takami H."/>
        </authorList>
    </citation>
    <scope>NUCLEOTIDE SEQUENCE</scope>
    <source>
        <strain evidence="1">Expedition CK06-06</strain>
    </source>
</reference>
<dbReference type="EMBL" id="BARU01018765">
    <property type="protein sequence ID" value="GAH60104.1"/>
    <property type="molecule type" value="Genomic_DNA"/>
</dbReference>
<comment type="caution">
    <text evidence="1">The sequence shown here is derived from an EMBL/GenBank/DDBJ whole genome shotgun (WGS) entry which is preliminary data.</text>
</comment>
<sequence>VYCKPDTRPAIPYKAALEIKIKKASASETVKL</sequence>
<evidence type="ECO:0000313" key="1">
    <source>
        <dbReference type="EMBL" id="GAH60104.1"/>
    </source>
</evidence>
<dbReference type="AlphaFoldDB" id="X1I207"/>
<proteinExistence type="predicted"/>
<protein>
    <submittedName>
        <fullName evidence="1">Uncharacterized protein</fullName>
    </submittedName>
</protein>
<organism evidence="1">
    <name type="scientific">marine sediment metagenome</name>
    <dbReference type="NCBI Taxonomy" id="412755"/>
    <lineage>
        <taxon>unclassified sequences</taxon>
        <taxon>metagenomes</taxon>
        <taxon>ecological metagenomes</taxon>
    </lineage>
</organism>